<keyword evidence="4" id="KW-1185">Reference proteome</keyword>
<keyword evidence="1" id="KW-0472">Membrane</keyword>
<reference evidence="3" key="1">
    <citation type="submission" date="2021-03" db="EMBL/GenBank/DDBJ databases">
        <authorList>
            <person name="Li Z."/>
            <person name="Yang C."/>
        </authorList>
    </citation>
    <scope>NUCLEOTIDE SEQUENCE</scope>
    <source>
        <strain evidence="3">Dzin_1.0</strain>
        <tissue evidence="3">Leaf</tissue>
    </source>
</reference>
<organism evidence="3 4">
    <name type="scientific">Dioscorea zingiberensis</name>
    <dbReference type="NCBI Taxonomy" id="325984"/>
    <lineage>
        <taxon>Eukaryota</taxon>
        <taxon>Viridiplantae</taxon>
        <taxon>Streptophyta</taxon>
        <taxon>Embryophyta</taxon>
        <taxon>Tracheophyta</taxon>
        <taxon>Spermatophyta</taxon>
        <taxon>Magnoliopsida</taxon>
        <taxon>Liliopsida</taxon>
        <taxon>Dioscoreales</taxon>
        <taxon>Dioscoreaceae</taxon>
        <taxon>Dioscorea</taxon>
    </lineage>
</organism>
<reference evidence="3" key="2">
    <citation type="journal article" date="2022" name="Hortic Res">
        <title>The genome of Dioscorea zingiberensis sheds light on the biosynthesis, origin and evolution of the medicinally important diosgenin saponins.</title>
        <authorList>
            <person name="Li Y."/>
            <person name="Tan C."/>
            <person name="Li Z."/>
            <person name="Guo J."/>
            <person name="Li S."/>
            <person name="Chen X."/>
            <person name="Wang C."/>
            <person name="Dai X."/>
            <person name="Yang H."/>
            <person name="Song W."/>
            <person name="Hou L."/>
            <person name="Xu J."/>
            <person name="Tong Z."/>
            <person name="Xu A."/>
            <person name="Yuan X."/>
            <person name="Wang W."/>
            <person name="Yang Q."/>
            <person name="Chen L."/>
            <person name="Sun Z."/>
            <person name="Wang K."/>
            <person name="Pan B."/>
            <person name="Chen J."/>
            <person name="Bao Y."/>
            <person name="Liu F."/>
            <person name="Qi X."/>
            <person name="Gang D.R."/>
            <person name="Wen J."/>
            <person name="Li J."/>
        </authorList>
    </citation>
    <scope>NUCLEOTIDE SEQUENCE</scope>
    <source>
        <strain evidence="3">Dzin_1.0</strain>
    </source>
</reference>
<evidence type="ECO:0000313" key="3">
    <source>
        <dbReference type="EMBL" id="KAJ0978910.1"/>
    </source>
</evidence>
<accession>A0A9D5CV38</accession>
<feature type="domain" description="Fungal lipase-type" evidence="2">
    <location>
        <begin position="215"/>
        <end position="377"/>
    </location>
</feature>
<evidence type="ECO:0000313" key="4">
    <source>
        <dbReference type="Proteomes" id="UP001085076"/>
    </source>
</evidence>
<dbReference type="InterPro" id="IPR029058">
    <property type="entry name" value="AB_hydrolase_fold"/>
</dbReference>
<dbReference type="Proteomes" id="UP001085076">
    <property type="component" value="Miscellaneous, Linkage group lg03"/>
</dbReference>
<protein>
    <recommendedName>
        <fullName evidence="2">Fungal lipase-type domain-containing protein</fullName>
    </recommendedName>
</protein>
<keyword evidence="1" id="KW-0812">Transmembrane</keyword>
<dbReference type="OrthoDB" id="438440at2759"/>
<feature type="transmembrane region" description="Helical" evidence="1">
    <location>
        <begin position="410"/>
        <end position="432"/>
    </location>
</feature>
<dbReference type="InterPro" id="IPR002921">
    <property type="entry name" value="Fungal_lipase-type"/>
</dbReference>
<feature type="transmembrane region" description="Helical" evidence="1">
    <location>
        <begin position="444"/>
        <end position="462"/>
    </location>
</feature>
<dbReference type="Pfam" id="PF01764">
    <property type="entry name" value="Lipase_3"/>
    <property type="match status" value="1"/>
</dbReference>
<feature type="transmembrane region" description="Helical" evidence="1">
    <location>
        <begin position="49"/>
        <end position="69"/>
    </location>
</feature>
<dbReference type="GO" id="GO:0004806">
    <property type="term" value="F:triacylglycerol lipase activity"/>
    <property type="evidence" value="ECO:0007669"/>
    <property type="project" value="InterPro"/>
</dbReference>
<evidence type="ECO:0000259" key="2">
    <source>
        <dbReference type="Pfam" id="PF01764"/>
    </source>
</evidence>
<dbReference type="Gene3D" id="3.40.50.1820">
    <property type="entry name" value="alpha/beta hydrolase"/>
    <property type="match status" value="1"/>
</dbReference>
<sequence length="499" mass="56823">MASNGFDHLIFRPEKAGLWDLLGLVFSSKNLADYDFVETNCTNLPPTNFITRVLILIFLIYSIISSSISEAANKFKAWMEYSLNELNLNGGLLGLLYHTITGSIVRPDPEAANYRSFRSFEFGKMKVRTNLMSSVKLALSLDEVDRSYHDNSVMELAALASILAYENEARIKDTVVNNWKMYFVEFFECWNMAINAYETEAFICCDKEEDPQLIIVAFRGTSDLDDWRCDFDLSLIKMGEMGMVHLGFMTSLGLDTEKACSGNDWNVEKGFPKEYTGSKPLAYYSIRKVLKDLVEKNKNAKILITGHSLGGALTILYTSLLVMQEEEDILSRISWVMTFGQPRVGDAMFGDTMLKIIGTKYIRLVYRYDIVPRIPFELPFLLKFIHFGDCINYNGWYSAEKVEKLPNKNYFNILYGLIMFWGAVVDLLRAIWEITGGEWEGFTAIFLRLFWTICPGVGFHNTRDYLNSVRMATLPTNTPIKEAKAESAEIGQVRDLGGE</sequence>
<gene>
    <name evidence="3" type="ORF">J5N97_014384</name>
</gene>
<dbReference type="AlphaFoldDB" id="A0A9D5CV38"/>
<evidence type="ECO:0000256" key="1">
    <source>
        <dbReference type="SAM" id="Phobius"/>
    </source>
</evidence>
<dbReference type="PANTHER" id="PTHR46086">
    <property type="entry name" value="ALPHA/BETA-HYDROLASES SUPERFAMILY PROTEIN"/>
    <property type="match status" value="1"/>
</dbReference>
<dbReference type="EMBL" id="JAGGNH010000003">
    <property type="protein sequence ID" value="KAJ0978910.1"/>
    <property type="molecule type" value="Genomic_DNA"/>
</dbReference>
<dbReference type="PANTHER" id="PTHR46086:SF17">
    <property type="entry name" value="ALPHA_BETA-HYDROLASES SUPERFAMILY PROTEIN"/>
    <property type="match status" value="1"/>
</dbReference>
<dbReference type="InterPro" id="IPR044819">
    <property type="entry name" value="OBL-like"/>
</dbReference>
<dbReference type="SUPFAM" id="SSF53474">
    <property type="entry name" value="alpha/beta-Hydrolases"/>
    <property type="match status" value="1"/>
</dbReference>
<proteinExistence type="predicted"/>
<keyword evidence="1" id="KW-1133">Transmembrane helix</keyword>
<dbReference type="GO" id="GO:0006629">
    <property type="term" value="P:lipid metabolic process"/>
    <property type="evidence" value="ECO:0007669"/>
    <property type="project" value="InterPro"/>
</dbReference>
<dbReference type="CDD" id="cd00519">
    <property type="entry name" value="Lipase_3"/>
    <property type="match status" value="1"/>
</dbReference>
<comment type="caution">
    <text evidence="3">The sequence shown here is derived from an EMBL/GenBank/DDBJ whole genome shotgun (WGS) entry which is preliminary data.</text>
</comment>
<name>A0A9D5CV38_9LILI</name>